<keyword evidence="3" id="KW-1185">Reference proteome</keyword>
<keyword evidence="1" id="KW-0732">Signal</keyword>
<organism evidence="2 3">
    <name type="scientific">Mollisia scopiformis</name>
    <name type="common">Conifer needle endophyte fungus</name>
    <name type="synonym">Phialocephala scopiformis</name>
    <dbReference type="NCBI Taxonomy" id="149040"/>
    <lineage>
        <taxon>Eukaryota</taxon>
        <taxon>Fungi</taxon>
        <taxon>Dikarya</taxon>
        <taxon>Ascomycota</taxon>
        <taxon>Pezizomycotina</taxon>
        <taxon>Leotiomycetes</taxon>
        <taxon>Helotiales</taxon>
        <taxon>Mollisiaceae</taxon>
        <taxon>Mollisia</taxon>
    </lineage>
</organism>
<reference evidence="2 3" key="1">
    <citation type="submission" date="2015-10" db="EMBL/GenBank/DDBJ databases">
        <title>Full genome of DAOMC 229536 Phialocephala scopiformis, a fungal endophyte of spruce producing the potent anti-insectan compound rugulosin.</title>
        <authorList>
            <consortium name="DOE Joint Genome Institute"/>
            <person name="Walker A.K."/>
            <person name="Frasz S.L."/>
            <person name="Seifert K.A."/>
            <person name="Miller J.D."/>
            <person name="Mondo S.J."/>
            <person name="Labutti K."/>
            <person name="Lipzen A."/>
            <person name="Dockter R."/>
            <person name="Kennedy M."/>
            <person name="Grigoriev I.V."/>
            <person name="Spatafora J.W."/>
        </authorList>
    </citation>
    <scope>NUCLEOTIDE SEQUENCE [LARGE SCALE GENOMIC DNA]</scope>
    <source>
        <strain evidence="2 3">CBS 120377</strain>
    </source>
</reference>
<name>A0A132B640_MOLSC</name>
<proteinExistence type="predicted"/>
<evidence type="ECO:0000313" key="3">
    <source>
        <dbReference type="Proteomes" id="UP000070700"/>
    </source>
</evidence>
<dbReference type="Proteomes" id="UP000070700">
    <property type="component" value="Unassembled WGS sequence"/>
</dbReference>
<feature type="signal peptide" evidence="1">
    <location>
        <begin position="1"/>
        <end position="18"/>
    </location>
</feature>
<dbReference type="GeneID" id="28830576"/>
<dbReference type="AlphaFoldDB" id="A0A132B640"/>
<protein>
    <submittedName>
        <fullName evidence="2">Uncharacterized protein</fullName>
    </submittedName>
</protein>
<dbReference type="RefSeq" id="XP_018062230.1">
    <property type="nucleotide sequence ID" value="XM_018220850.1"/>
</dbReference>
<dbReference type="KEGG" id="psco:LY89DRAFT_742636"/>
<sequence length="101" mass="11098">MQFSTLFCIFSLTATTLADLHYNAICVDQTDASNVYNDAATIQACDWYKLRNKGDDWWNTCPDCVMITDGSPHCNSVAQHMGGDEITYYCQLAGAGIALTS</sequence>
<gene>
    <name evidence="2" type="ORF">LY89DRAFT_742636</name>
</gene>
<evidence type="ECO:0000256" key="1">
    <source>
        <dbReference type="SAM" id="SignalP"/>
    </source>
</evidence>
<feature type="chain" id="PRO_5007287900" evidence="1">
    <location>
        <begin position="19"/>
        <end position="101"/>
    </location>
</feature>
<accession>A0A132B640</accession>
<dbReference type="OrthoDB" id="3489571at2759"/>
<dbReference type="InParanoid" id="A0A132B640"/>
<dbReference type="EMBL" id="KQ947438">
    <property type="protein sequence ID" value="KUJ07875.1"/>
    <property type="molecule type" value="Genomic_DNA"/>
</dbReference>
<evidence type="ECO:0000313" key="2">
    <source>
        <dbReference type="EMBL" id="KUJ07875.1"/>
    </source>
</evidence>